<feature type="chain" id="PRO_5019386807" evidence="1">
    <location>
        <begin position="18"/>
        <end position="191"/>
    </location>
</feature>
<keyword evidence="1" id="KW-0732">Signal</keyword>
<dbReference type="AlphaFoldDB" id="A0A448WLC5"/>
<reference evidence="2" key="1">
    <citation type="submission" date="2018-11" db="EMBL/GenBank/DDBJ databases">
        <authorList>
            <consortium name="Pathogen Informatics"/>
        </authorList>
    </citation>
    <scope>NUCLEOTIDE SEQUENCE</scope>
</reference>
<evidence type="ECO:0000313" key="3">
    <source>
        <dbReference type="Proteomes" id="UP000784294"/>
    </source>
</evidence>
<gene>
    <name evidence="2" type="ORF">PXEA_LOCUS8135</name>
</gene>
<evidence type="ECO:0000313" key="2">
    <source>
        <dbReference type="EMBL" id="VEL14695.1"/>
    </source>
</evidence>
<name>A0A448WLC5_9PLAT</name>
<keyword evidence="3" id="KW-1185">Reference proteome</keyword>
<evidence type="ECO:0000256" key="1">
    <source>
        <dbReference type="SAM" id="SignalP"/>
    </source>
</evidence>
<comment type="caution">
    <text evidence="2">The sequence shown here is derived from an EMBL/GenBank/DDBJ whole genome shotgun (WGS) entry which is preliminary data.</text>
</comment>
<dbReference type="EMBL" id="CAAALY010022020">
    <property type="protein sequence ID" value="VEL14695.1"/>
    <property type="molecule type" value="Genomic_DNA"/>
</dbReference>
<protein>
    <submittedName>
        <fullName evidence="2">Uncharacterized protein</fullName>
    </submittedName>
</protein>
<proteinExistence type="predicted"/>
<feature type="signal peptide" evidence="1">
    <location>
        <begin position="1"/>
        <end position="17"/>
    </location>
</feature>
<dbReference type="Proteomes" id="UP000784294">
    <property type="component" value="Unassembled WGS sequence"/>
</dbReference>
<sequence length="191" mass="21351">MMLLHLLLLSPSPLSPPLSPHSTNIPPHAPTIVYHSFLSSRRFSPTPLCQAFQSTHHQTTHSAIHLHSVSCVSSLPFLLLSSASDARFRSADPLEPPFFFSPGHWCMSQRTTLCKQVIASVCFVLTFVRPLPLSSFHFLVCNLLLSLLSASSPRLWHTSPGPKSCLSIRLFSHRMTLGEPFAEKYPFFLFL</sequence>
<organism evidence="2 3">
    <name type="scientific">Protopolystoma xenopodis</name>
    <dbReference type="NCBI Taxonomy" id="117903"/>
    <lineage>
        <taxon>Eukaryota</taxon>
        <taxon>Metazoa</taxon>
        <taxon>Spiralia</taxon>
        <taxon>Lophotrochozoa</taxon>
        <taxon>Platyhelminthes</taxon>
        <taxon>Monogenea</taxon>
        <taxon>Polyopisthocotylea</taxon>
        <taxon>Polystomatidea</taxon>
        <taxon>Polystomatidae</taxon>
        <taxon>Protopolystoma</taxon>
    </lineage>
</organism>
<accession>A0A448WLC5</accession>